<keyword evidence="3" id="KW-1185">Reference proteome</keyword>
<feature type="compositionally biased region" description="Basic and acidic residues" evidence="1">
    <location>
        <begin position="819"/>
        <end position="828"/>
    </location>
</feature>
<dbReference type="EMBL" id="CAXAMN010028894">
    <property type="protein sequence ID" value="CAK9118025.1"/>
    <property type="molecule type" value="Genomic_DNA"/>
</dbReference>
<sequence>MNVDVLSEAKAAWDGLMAHDQFNGIQTEEPLKVQAGGVMHPTEFKHINPGGTLGTTYSAGGNLSWVNPFWTPCTVPIISSSIALLTMSKFKDPTPLDITVVVSPQSDVREDRHRHASLLKRLSPEEDHLAYIIATWRDVSEGESIEEWRSAWLSAKITWKTCGDDLESTFWEHAKIREKVGEYFENFYYTPVQRVFQVGAIKKILQEKLSVPITPKVLKQHYDKNLQITSGEAATEHFLQVALALYNALFSVPKLKDLAFLTDETFGKRSPLDSVLKIESLMRACRSNAESMEFCMTTMADLCLNRLLQPAELQPSMMKNLESHAAYRQAFGGRPFTAEAIQKNVKVPDGQTWVACMNPRSQKAAEFAAEFVYGLQYDYVIKQAVRHQQTLEEVLEHANIDKMWRMIITPGDAPVATEHVEAELSKSAVLASLIPAESLSQLQQPERASHLETVESAAEVARKQVRSQIQTVDGSMSLQKLAKLLKATEITNKLRGTADSSILVVYVVDAAGERERDARRSPTPARKEHMEKVIQAALASRGESLPDFDGDKTVYPALDPSDVYLFCDSGRPGTQAAFTQMFKSVENGPYAKSMFHVNYAEESVKEHRKVFTLPQMESIIVDVPQPPTSDKREMMGAARVKDDSRASHHAKGPLSALCHDPWMDKGMEPMDWGIWSTRTFEEVLHRFRPKAVVLATASCPSILTPLLEAQTPCMAICYSKKHEDWYAQCANQIMFKLLNSPKSRHYLPDLAKALKNDKTSQSFVVATFPAYPAPIILFNWGQQQLWGEHQHQQQYGVGMGNEGKGREEHVGEGQGVHATMDKSDKMNNEKKRQDLQTECVEEVLVDSSDSDSCDSDLEWDALIPARLKKYKDWIACGSKLIVGATPKKKTYRAVRKPVWQKGGRLR</sequence>
<gene>
    <name evidence="2" type="ORF">CCMP2556_LOCUS55221</name>
</gene>
<accession>A0ABP0T0S1</accession>
<name>A0ABP0T0S1_9DINO</name>
<evidence type="ECO:0000256" key="1">
    <source>
        <dbReference type="SAM" id="MobiDB-lite"/>
    </source>
</evidence>
<comment type="caution">
    <text evidence="2">The sequence shown here is derived from an EMBL/GenBank/DDBJ whole genome shotgun (WGS) entry which is preliminary data.</text>
</comment>
<reference evidence="2 3" key="1">
    <citation type="submission" date="2024-02" db="EMBL/GenBank/DDBJ databases">
        <authorList>
            <person name="Chen Y."/>
            <person name="Shah S."/>
            <person name="Dougan E. K."/>
            <person name="Thang M."/>
            <person name="Chan C."/>
        </authorList>
    </citation>
    <scope>NUCLEOTIDE SEQUENCE [LARGE SCALE GENOMIC DNA]</scope>
</reference>
<proteinExistence type="predicted"/>
<dbReference type="Proteomes" id="UP001642484">
    <property type="component" value="Unassembled WGS sequence"/>
</dbReference>
<organism evidence="2 3">
    <name type="scientific">Durusdinium trenchii</name>
    <dbReference type="NCBI Taxonomy" id="1381693"/>
    <lineage>
        <taxon>Eukaryota</taxon>
        <taxon>Sar</taxon>
        <taxon>Alveolata</taxon>
        <taxon>Dinophyceae</taxon>
        <taxon>Suessiales</taxon>
        <taxon>Symbiodiniaceae</taxon>
        <taxon>Durusdinium</taxon>
    </lineage>
</organism>
<evidence type="ECO:0000313" key="3">
    <source>
        <dbReference type="Proteomes" id="UP001642484"/>
    </source>
</evidence>
<evidence type="ECO:0000313" key="2">
    <source>
        <dbReference type="EMBL" id="CAK9118025.1"/>
    </source>
</evidence>
<protein>
    <submittedName>
        <fullName evidence="2">Uncharacterized protein</fullName>
    </submittedName>
</protein>
<feature type="region of interest" description="Disordered" evidence="1">
    <location>
        <begin position="802"/>
        <end position="828"/>
    </location>
</feature>